<feature type="coiled-coil region" evidence="1">
    <location>
        <begin position="705"/>
        <end position="739"/>
    </location>
</feature>
<comment type="caution">
    <text evidence="4">The sequence shown here is derived from an EMBL/GenBank/DDBJ whole genome shotgun (WGS) entry which is preliminary data.</text>
</comment>
<feature type="domain" description="CEP152 CEP63 binding coiled coil" evidence="3">
    <location>
        <begin position="1181"/>
        <end position="1231"/>
    </location>
</feature>
<keyword evidence="5" id="KW-1185">Reference proteome</keyword>
<feature type="coiled-coil region" evidence="1">
    <location>
        <begin position="807"/>
        <end position="866"/>
    </location>
</feature>
<evidence type="ECO:0000259" key="3">
    <source>
        <dbReference type="Pfam" id="PF25770"/>
    </source>
</evidence>
<dbReference type="GO" id="GO:0007099">
    <property type="term" value="P:centriole replication"/>
    <property type="evidence" value="ECO:0007669"/>
    <property type="project" value="TreeGrafter"/>
</dbReference>
<feature type="region of interest" description="Disordered" evidence="2">
    <location>
        <begin position="1392"/>
        <end position="1473"/>
    </location>
</feature>
<evidence type="ECO:0000313" key="5">
    <source>
        <dbReference type="Proteomes" id="UP001209878"/>
    </source>
</evidence>
<feature type="coiled-coil region" evidence="1">
    <location>
        <begin position="420"/>
        <end position="475"/>
    </location>
</feature>
<evidence type="ECO:0000256" key="1">
    <source>
        <dbReference type="SAM" id="Coils"/>
    </source>
</evidence>
<feature type="coiled-coil region" evidence="1">
    <location>
        <begin position="282"/>
        <end position="384"/>
    </location>
</feature>
<protein>
    <recommendedName>
        <fullName evidence="3">CEP152 CEP63 binding coiled coil domain-containing protein</fullName>
    </recommendedName>
</protein>
<dbReference type="EMBL" id="JAODUO010000307">
    <property type="protein sequence ID" value="KAK2183546.1"/>
    <property type="molecule type" value="Genomic_DNA"/>
</dbReference>
<feature type="coiled-coil region" evidence="1">
    <location>
        <begin position="26"/>
        <end position="60"/>
    </location>
</feature>
<feature type="region of interest" description="Disordered" evidence="2">
    <location>
        <begin position="1264"/>
        <end position="1336"/>
    </location>
</feature>
<keyword evidence="1" id="KW-0175">Coiled coil</keyword>
<dbReference type="InterPro" id="IPR051235">
    <property type="entry name" value="CEP152/SHC-Transforming"/>
</dbReference>
<feature type="coiled-coil region" evidence="1">
    <location>
        <begin position="909"/>
        <end position="991"/>
    </location>
</feature>
<feature type="coiled-coil region" evidence="1">
    <location>
        <begin position="1038"/>
        <end position="1076"/>
    </location>
</feature>
<reference evidence="4" key="1">
    <citation type="journal article" date="2023" name="Mol. Biol. Evol.">
        <title>Third-Generation Sequencing Reveals the Adaptive Role of the Epigenome in Three Deep-Sea Polychaetes.</title>
        <authorList>
            <person name="Perez M."/>
            <person name="Aroh O."/>
            <person name="Sun Y."/>
            <person name="Lan Y."/>
            <person name="Juniper S.K."/>
            <person name="Young C.R."/>
            <person name="Angers B."/>
            <person name="Qian P.Y."/>
        </authorList>
    </citation>
    <scope>NUCLEOTIDE SEQUENCE</scope>
    <source>
        <strain evidence="4">R07B-5</strain>
    </source>
</reference>
<dbReference type="Proteomes" id="UP001209878">
    <property type="component" value="Unassembled WGS sequence"/>
</dbReference>
<name>A0AAD9L693_RIDPI</name>
<dbReference type="Pfam" id="PF25770">
    <property type="entry name" value="CC_CEP63-bind_CEP152"/>
    <property type="match status" value="1"/>
</dbReference>
<evidence type="ECO:0000313" key="4">
    <source>
        <dbReference type="EMBL" id="KAK2183546.1"/>
    </source>
</evidence>
<feature type="compositionally biased region" description="Polar residues" evidence="2">
    <location>
        <begin position="1299"/>
        <end position="1316"/>
    </location>
</feature>
<feature type="compositionally biased region" description="Polar residues" evidence="2">
    <location>
        <begin position="1"/>
        <end position="14"/>
    </location>
</feature>
<feature type="coiled-coil region" evidence="1">
    <location>
        <begin position="106"/>
        <end position="205"/>
    </location>
</feature>
<dbReference type="PANTHER" id="PTHR10337:SF6">
    <property type="entry name" value="CENTROSOMAL PROTEIN OF 152 KDA"/>
    <property type="match status" value="1"/>
</dbReference>
<feature type="region of interest" description="Disordered" evidence="2">
    <location>
        <begin position="1792"/>
        <end position="1817"/>
    </location>
</feature>
<dbReference type="InterPro" id="IPR057659">
    <property type="entry name" value="CEP152_CC"/>
</dbReference>
<dbReference type="GO" id="GO:0005813">
    <property type="term" value="C:centrosome"/>
    <property type="evidence" value="ECO:0007669"/>
    <property type="project" value="TreeGrafter"/>
</dbReference>
<sequence length="1831" mass="209562">MATSLEHTKQLLSETKQRDTEMTSRVTSLESQLQTLSASNQEVTAKLQTAESTIETLTIQLMSLGESDTLTHTREQHRAFVAGLQQKHETEILRLNEMLDTSKRATNEKEEQVEYLKKQVADLRKSSELAQLDRADTINRLTHSVEESQRQCQQLLEAGSSQDASRVRLQLQEAVAGKSIAEDLNASLQAEIKELKEQIQMYESASQFLPVGATFPTPPHFDDSYMQLGIKTAPQIASPAARSSTPNLSTEQTLNSLKLELERCLGMYRGKREQVTQLTSDLQHTKVQLRTATDKLESVQREMALVKETQNMDGQLKNDAGDKKLQQDLEKLTKENEALTNQLQETLSDLEAMREKESRLSEQQQELSRRMASMVQEYDEDKREALERCQKTVLQHHEHAKLRLRDELQAQLTAEINQQVAAHTEATEQLRAELDAAQTELLEVKQLYVEMCQQKDRLEADLHTQQDRQDQLLKEARAKGLREQEGVCEEAVREARRQWEGQLEEVVTGRLGEAKQLWLTESRENLETEVKSRLSSERETWRNCVLQEVLAAEKECWLQEQERQMKEDFAREKELWSSTVLRDTLAKEKELWMNTEMKELLEKEKEAWLQTEVKELLAREKQVWLTTELPVAMKRARQSWQENELRTALRDARQTWETEQLEQAVEAAREHWRDTELKEAISRLEEKHSAEIEAAASHQGAPQAGADVEQRMKALTDTIASLMQELEAGKREKTVAETELSSRLAQWKEERCQLIQSKDSERQKAIEELRDECKRDYQQFVADHSDTLSSALRAARQEFSHEKASLVKTHQAELERLREAHSQSTRQNKVWQQEKTELERYWQEQLEAATRQHEVEKEALQQSYRESLAKALDEARARWNDKDTSATDQQVAALLLKEQQWETERSEFLAELRQRDELLENADSHLEAEVAKLHSQLNEQHWETLQEELEKLRAQLNDSYSQHVQNLSDDNRELQTQLSAVSTRLTELESSHGALVASLSAKLQAAEKSLRVCEGSLKEKTLTLEGCTGKRETDRLRLGEVEAQLECVRKQRQDALEEHKRKNKELAAAIESHRQRQSALTDKIRKLEKCIKYMDSKSRKALAANTEALESEHADAIGAMTAKMEELRESHAVALKAMRSEYDQEKSILREELEEVISRQKRHMAHTPTQTDTELVELTALQALHQQYLEAISKIREDVLRHVSDSSERTTARLRREMEKERDMTAKRLRRYYINSLSKLLEKEYDCTSKQQKLAVIERSLNNLPLGSSTSTTPMTSVDNTPETTPRDLRTVSVRSHGKSGSQPMSTHLTTSTRQCVTPDDLDSGRHRDLHYRTPDDLDTARNRELHSRTFDDVDAVIRREINARTPDDLDSVRHRDMKSWTPDDLDTVRRRDVKSRTPDDLDTVRRRDMKSRTPDDLDSVRRRDMNSRTPDELDAVRRRDMKSRTPDDLDSIRPRDMNSRTPDDLDPARGRDRLCVTESSVKHMSRRSVTPDDLDSDYSYRVGSKHHGSKHKYVESEASDMQRTKSLSSILHSSIASWELANRAILQPQGERARGSDGLYFQSGVDPPPRDTNGYHTNTHATDKMTSHEQGHSLGREHPSGISTATNVVGTLHGSDTRGYAPSRDNYLTEKKNLVGKSTTLSRKSPVSGSTYRYTSLRKTTNLTQSAGALSLRSKSVSHLDDANTHLSSKTLFRNLDEKPRRYNPPAERLHSVNRHGDAVTSVTLSASPDLVRHTTLATTAGQSDRHTTIRHVRHANATGDYQRHSFLPVEGTAQPSRHDTLLCHPTAVSSRHCSGDASDASDRAFKPTTGRHTQVPAVPPVKLYHIDNV</sequence>
<evidence type="ECO:0000256" key="2">
    <source>
        <dbReference type="SAM" id="MobiDB-lite"/>
    </source>
</evidence>
<accession>A0AAD9L693</accession>
<feature type="region of interest" description="Disordered" evidence="2">
    <location>
        <begin position="1"/>
        <end position="23"/>
    </location>
</feature>
<organism evidence="4 5">
    <name type="scientific">Ridgeia piscesae</name>
    <name type="common">Tubeworm</name>
    <dbReference type="NCBI Taxonomy" id="27915"/>
    <lineage>
        <taxon>Eukaryota</taxon>
        <taxon>Metazoa</taxon>
        <taxon>Spiralia</taxon>
        <taxon>Lophotrochozoa</taxon>
        <taxon>Annelida</taxon>
        <taxon>Polychaeta</taxon>
        <taxon>Sedentaria</taxon>
        <taxon>Canalipalpata</taxon>
        <taxon>Sabellida</taxon>
        <taxon>Siboglinidae</taxon>
        <taxon>Ridgeia</taxon>
    </lineage>
</organism>
<dbReference type="PANTHER" id="PTHR10337">
    <property type="entry name" value="SHC TRANSFORMING PROTEIN"/>
    <property type="match status" value="1"/>
</dbReference>
<gene>
    <name evidence="4" type="ORF">NP493_307g02074</name>
</gene>
<feature type="compositionally biased region" description="Polar residues" evidence="2">
    <location>
        <begin position="1264"/>
        <end position="1284"/>
    </location>
</feature>
<proteinExistence type="predicted"/>
<feature type="compositionally biased region" description="Basic and acidic residues" evidence="2">
    <location>
        <begin position="1323"/>
        <end position="1336"/>
    </location>
</feature>